<dbReference type="KEGG" id="cqn:G7Y29_00120"/>
<feature type="region of interest" description="Disordered" evidence="1">
    <location>
        <begin position="137"/>
        <end position="213"/>
    </location>
</feature>
<feature type="compositionally biased region" description="Basic and acidic residues" evidence="1">
    <location>
        <begin position="163"/>
        <end position="172"/>
    </location>
</feature>
<name>A0A7T0KNJ0_9CORY</name>
<evidence type="ECO:0000256" key="1">
    <source>
        <dbReference type="SAM" id="MobiDB-lite"/>
    </source>
</evidence>
<dbReference type="AlphaFoldDB" id="A0A7T0KNJ0"/>
<accession>A0A7T0KNJ0</accession>
<sequence>MNPFTIRLAFKGARSAINYFRKLDDDKQREIYDSVLEAIKKEDPEKLNDAYNAARREAGALTRDSHNRLDRHRAAFAAAAPTRAERRKALKQEAKDAKKKSKAGSVFGRLLGLAAAGAAGWAVWEFLLKDKLEQEKKETVTYRVKPREETDARGETTLVYSSRTEDDRDGRETGTVGPLGEEPAERDEELLSSIDEQLTSLDTLDDDQRDATR</sequence>
<dbReference type="Proteomes" id="UP000594586">
    <property type="component" value="Chromosome"/>
</dbReference>
<gene>
    <name evidence="2" type="ORF">G7Y29_00120</name>
</gene>
<reference evidence="2 3" key="1">
    <citation type="submission" date="2020-11" db="EMBL/GenBank/DDBJ databases">
        <title>Corynebacterium sp. MC1420.</title>
        <authorList>
            <person name="Zhou J."/>
        </authorList>
    </citation>
    <scope>NUCLEOTIDE SEQUENCE [LARGE SCALE GENOMIC DNA]</scope>
    <source>
        <strain evidence="2 3">MC1420</strain>
    </source>
</reference>
<evidence type="ECO:0000313" key="3">
    <source>
        <dbReference type="Proteomes" id="UP000594586"/>
    </source>
</evidence>
<organism evidence="2 3">
    <name type="scientific">Corynebacterium qintianiae</name>
    <dbReference type="NCBI Taxonomy" id="2709392"/>
    <lineage>
        <taxon>Bacteria</taxon>
        <taxon>Bacillati</taxon>
        <taxon>Actinomycetota</taxon>
        <taxon>Actinomycetes</taxon>
        <taxon>Mycobacteriales</taxon>
        <taxon>Corynebacteriaceae</taxon>
        <taxon>Corynebacterium</taxon>
    </lineage>
</organism>
<feature type="compositionally biased region" description="Acidic residues" evidence="1">
    <location>
        <begin position="203"/>
        <end position="213"/>
    </location>
</feature>
<dbReference type="EMBL" id="CP064955">
    <property type="protein sequence ID" value="QPK83284.1"/>
    <property type="molecule type" value="Genomic_DNA"/>
</dbReference>
<keyword evidence="3" id="KW-1185">Reference proteome</keyword>
<evidence type="ECO:0000313" key="2">
    <source>
        <dbReference type="EMBL" id="QPK83284.1"/>
    </source>
</evidence>
<proteinExistence type="predicted"/>
<feature type="compositionally biased region" description="Basic and acidic residues" evidence="1">
    <location>
        <begin position="137"/>
        <end position="154"/>
    </location>
</feature>
<dbReference type="RefSeq" id="WP_165003096.1">
    <property type="nucleotide sequence ID" value="NZ_CP064955.1"/>
</dbReference>
<protein>
    <submittedName>
        <fullName evidence="2">Uncharacterized protein</fullName>
    </submittedName>
</protein>